<dbReference type="EMBL" id="ML994065">
    <property type="protein sequence ID" value="KAF2199619.1"/>
    <property type="molecule type" value="Genomic_DNA"/>
</dbReference>
<dbReference type="AlphaFoldDB" id="A0A9P4JJW0"/>
<reference evidence="2" key="1">
    <citation type="journal article" date="2020" name="Stud. Mycol.">
        <title>101 Dothideomycetes genomes: a test case for predicting lifestyles and emergence of pathogens.</title>
        <authorList>
            <person name="Haridas S."/>
            <person name="Albert R."/>
            <person name="Binder M."/>
            <person name="Bloem J."/>
            <person name="Labutti K."/>
            <person name="Salamov A."/>
            <person name="Andreopoulos B."/>
            <person name="Baker S."/>
            <person name="Barry K."/>
            <person name="Bills G."/>
            <person name="Bluhm B."/>
            <person name="Cannon C."/>
            <person name="Castanera R."/>
            <person name="Culley D."/>
            <person name="Daum C."/>
            <person name="Ezra D."/>
            <person name="Gonzalez J."/>
            <person name="Henrissat B."/>
            <person name="Kuo A."/>
            <person name="Liang C."/>
            <person name="Lipzen A."/>
            <person name="Lutzoni F."/>
            <person name="Magnuson J."/>
            <person name="Mondo S."/>
            <person name="Nolan M."/>
            <person name="Ohm R."/>
            <person name="Pangilinan J."/>
            <person name="Park H.-J."/>
            <person name="Ramirez L."/>
            <person name="Alfaro M."/>
            <person name="Sun H."/>
            <person name="Tritt A."/>
            <person name="Yoshinaga Y."/>
            <person name="Zwiers L.-H."/>
            <person name="Turgeon B."/>
            <person name="Goodwin S."/>
            <person name="Spatafora J."/>
            <person name="Crous P."/>
            <person name="Grigoriev I."/>
        </authorList>
    </citation>
    <scope>NUCLEOTIDE SEQUENCE</scope>
    <source>
        <strain evidence="2">ATCC 74209</strain>
    </source>
</reference>
<proteinExistence type="predicted"/>
<keyword evidence="3" id="KW-1185">Reference proteome</keyword>
<gene>
    <name evidence="2" type="ORF">GQ43DRAFT_473471</name>
</gene>
<accession>A0A9P4JJW0</accession>
<evidence type="ECO:0000313" key="2">
    <source>
        <dbReference type="EMBL" id="KAF2199619.1"/>
    </source>
</evidence>
<sequence>MANVLGQRKLRDPHSELRNTATQTKKIFHQTIQRHKKMQWGEFLGGTITYGKRPDTFTPKNQDMAMAILRAFFRDPPLCVQEDAPASYNQLPWEPIVTHEVEAAVFRPQP</sequence>
<name>A0A9P4JJW0_9PLEO</name>
<evidence type="ECO:0000313" key="3">
    <source>
        <dbReference type="Proteomes" id="UP000799536"/>
    </source>
</evidence>
<protein>
    <submittedName>
        <fullName evidence="2">Uncharacterized protein</fullName>
    </submittedName>
</protein>
<comment type="caution">
    <text evidence="2">The sequence shown here is derived from an EMBL/GenBank/DDBJ whole genome shotgun (WGS) entry which is preliminary data.</text>
</comment>
<organism evidence="2 3">
    <name type="scientific">Delitschia confertaspora ATCC 74209</name>
    <dbReference type="NCBI Taxonomy" id="1513339"/>
    <lineage>
        <taxon>Eukaryota</taxon>
        <taxon>Fungi</taxon>
        <taxon>Dikarya</taxon>
        <taxon>Ascomycota</taxon>
        <taxon>Pezizomycotina</taxon>
        <taxon>Dothideomycetes</taxon>
        <taxon>Pleosporomycetidae</taxon>
        <taxon>Pleosporales</taxon>
        <taxon>Delitschiaceae</taxon>
        <taxon>Delitschia</taxon>
    </lineage>
</organism>
<feature type="region of interest" description="Disordered" evidence="1">
    <location>
        <begin position="1"/>
        <end position="22"/>
    </location>
</feature>
<evidence type="ECO:0000256" key="1">
    <source>
        <dbReference type="SAM" id="MobiDB-lite"/>
    </source>
</evidence>
<dbReference type="Proteomes" id="UP000799536">
    <property type="component" value="Unassembled WGS sequence"/>
</dbReference>